<accession>L8FMQ9</accession>
<evidence type="ECO:0000313" key="3">
    <source>
        <dbReference type="Proteomes" id="UP000011064"/>
    </source>
</evidence>
<feature type="region of interest" description="Disordered" evidence="1">
    <location>
        <begin position="423"/>
        <end position="512"/>
    </location>
</feature>
<evidence type="ECO:0000313" key="2">
    <source>
        <dbReference type="EMBL" id="ELR02235.1"/>
    </source>
</evidence>
<dbReference type="HOGENOM" id="CLU_018546_0_0_1"/>
<protein>
    <submittedName>
        <fullName evidence="2">Uncharacterized protein</fullName>
    </submittedName>
</protein>
<dbReference type="EMBL" id="GL573278">
    <property type="protein sequence ID" value="ELR02235.1"/>
    <property type="molecule type" value="Genomic_DNA"/>
</dbReference>
<feature type="compositionally biased region" description="Low complexity" evidence="1">
    <location>
        <begin position="380"/>
        <end position="392"/>
    </location>
</feature>
<dbReference type="Proteomes" id="UP000011064">
    <property type="component" value="Unassembled WGS sequence"/>
</dbReference>
<proteinExistence type="predicted"/>
<reference evidence="3" key="1">
    <citation type="submission" date="2010-09" db="EMBL/GenBank/DDBJ databases">
        <title>The genome sequence of Geomyces destructans 20631-21.</title>
        <authorList>
            <consortium name="The Broad Institute Genome Sequencing Platform"/>
            <person name="Cuomo C.A."/>
            <person name="Blehert D.S."/>
            <person name="Lorch J.M."/>
            <person name="Young S.K."/>
            <person name="Zeng Q."/>
            <person name="Gargeya S."/>
            <person name="Fitzgerald M."/>
            <person name="Haas B."/>
            <person name="Abouelleil A."/>
            <person name="Alvarado L."/>
            <person name="Arachchi H.M."/>
            <person name="Berlin A."/>
            <person name="Brown A."/>
            <person name="Chapman S.B."/>
            <person name="Chen Z."/>
            <person name="Dunbar C."/>
            <person name="Freedman E."/>
            <person name="Gearin G."/>
            <person name="Gellesch M."/>
            <person name="Goldberg J."/>
            <person name="Griggs A."/>
            <person name="Gujja S."/>
            <person name="Heiman D."/>
            <person name="Howarth C."/>
            <person name="Larson L."/>
            <person name="Lui A."/>
            <person name="MacDonald P.J.P."/>
            <person name="Montmayeur A."/>
            <person name="Murphy C."/>
            <person name="Neiman D."/>
            <person name="Pearson M."/>
            <person name="Priest M."/>
            <person name="Roberts A."/>
            <person name="Saif S."/>
            <person name="Shea T."/>
            <person name="Shenoy N."/>
            <person name="Sisk P."/>
            <person name="Stolte C."/>
            <person name="Sykes S."/>
            <person name="Wortman J."/>
            <person name="Nusbaum C."/>
            <person name="Birren B."/>
        </authorList>
    </citation>
    <scope>NUCLEOTIDE SEQUENCE [LARGE SCALE GENOMIC DNA]</scope>
    <source>
        <strain evidence="3">ATCC MYA-4855 / 20631-21</strain>
    </source>
</reference>
<feature type="compositionally biased region" description="Low complexity" evidence="1">
    <location>
        <begin position="440"/>
        <end position="458"/>
    </location>
</feature>
<dbReference type="AlphaFoldDB" id="L8FMQ9"/>
<organism evidence="2 3">
    <name type="scientific">Pseudogymnoascus destructans (strain ATCC MYA-4855 / 20631-21)</name>
    <name type="common">Bat white-nose syndrome fungus</name>
    <name type="synonym">Geomyces destructans</name>
    <dbReference type="NCBI Taxonomy" id="658429"/>
    <lineage>
        <taxon>Eukaryota</taxon>
        <taxon>Fungi</taxon>
        <taxon>Dikarya</taxon>
        <taxon>Ascomycota</taxon>
        <taxon>Pezizomycotina</taxon>
        <taxon>Leotiomycetes</taxon>
        <taxon>Thelebolales</taxon>
        <taxon>Thelebolaceae</taxon>
        <taxon>Pseudogymnoascus</taxon>
    </lineage>
</organism>
<keyword evidence="3" id="KW-1185">Reference proteome</keyword>
<dbReference type="VEuPathDB" id="FungiDB:GMDG_05308"/>
<feature type="compositionally biased region" description="Low complexity" evidence="1">
    <location>
        <begin position="316"/>
        <end position="326"/>
    </location>
</feature>
<feature type="compositionally biased region" description="Low complexity" evidence="1">
    <location>
        <begin position="279"/>
        <end position="304"/>
    </location>
</feature>
<feature type="compositionally biased region" description="Gly residues" evidence="1">
    <location>
        <begin position="136"/>
        <end position="148"/>
    </location>
</feature>
<dbReference type="STRING" id="658429.L8FMQ9"/>
<feature type="region of interest" description="Disordered" evidence="1">
    <location>
        <begin position="135"/>
        <end position="158"/>
    </location>
</feature>
<feature type="compositionally biased region" description="Polar residues" evidence="1">
    <location>
        <begin position="472"/>
        <end position="482"/>
    </location>
</feature>
<dbReference type="InParanoid" id="L8FMQ9"/>
<feature type="region of interest" description="Disordered" evidence="1">
    <location>
        <begin position="256"/>
        <end position="326"/>
    </location>
</feature>
<name>L8FMQ9_PSED2</name>
<dbReference type="OrthoDB" id="6359816at2759"/>
<evidence type="ECO:0000256" key="1">
    <source>
        <dbReference type="SAM" id="MobiDB-lite"/>
    </source>
</evidence>
<feature type="compositionally biased region" description="Low complexity" evidence="1">
    <location>
        <begin position="256"/>
        <end position="271"/>
    </location>
</feature>
<feature type="region of interest" description="Disordered" evidence="1">
    <location>
        <begin position="354"/>
        <end position="392"/>
    </location>
</feature>
<gene>
    <name evidence="2" type="ORF">GMDG_05308</name>
</gene>
<sequence length="512" mass="52646">MSTYIQGESFLAPRPMPTEHIELIYERAHPESPCRKLAADATISQINAAGQIDRNMDLVEQWPSFLEDIFKGLRLGLDLSLAHRPKPKGACEYHVHDTKHQPEDCSAASETRKFILDASAPTKQKFVAILQNSGCSSGGGSENIGSGDGDTTAGSSGEIRYTTYLPNTGYTTRTLGYDDTPGAHPYDTFGRPGDTMDKGRPWLKGGGFGQSPSQAFGTASVSIICGFGITSGPFGTQRPAFGTGGPFSHFVGVSASASTNPTTTEASSSSAQGGGLGSNGTNILSPQASATAPLSASSSLPQAPVSTEPTVSHNLAAAPNTPASTASPAITNAGGIFGQRLSLSSFIPTAEPAARTNIPTSSGSAMFAPHPSSSTSGFDASRAIPPSTSTASTSPFGLLGASSIPAHSSYSLFGSTSRASAAGVPAQSSSFNPFRFRNESNVSPSNAATTATPSNAETIFGPSPTNPFGLRNESNVLPSNSATPTPPPKPKTLFGLAPEDYDTSLPDEGADR</sequence>